<reference evidence="2" key="1">
    <citation type="journal article" date="2017" name="Nat. Ecol. Evol.">
        <title>Genome expansion and lineage-specific genetic innovations in the forest pathogenic fungi Armillaria.</title>
        <authorList>
            <person name="Sipos G."/>
            <person name="Prasanna A.N."/>
            <person name="Walter M.C."/>
            <person name="O'Connor E."/>
            <person name="Balint B."/>
            <person name="Krizsan K."/>
            <person name="Kiss B."/>
            <person name="Hess J."/>
            <person name="Varga T."/>
            <person name="Slot J."/>
            <person name="Riley R."/>
            <person name="Boka B."/>
            <person name="Rigling D."/>
            <person name="Barry K."/>
            <person name="Lee J."/>
            <person name="Mihaltcheva S."/>
            <person name="LaButti K."/>
            <person name="Lipzen A."/>
            <person name="Waldron R."/>
            <person name="Moloney N.M."/>
            <person name="Sperisen C."/>
            <person name="Kredics L."/>
            <person name="Vagvoelgyi C."/>
            <person name="Patrignani A."/>
            <person name="Fitzpatrick D."/>
            <person name="Nagy I."/>
            <person name="Doyle S."/>
            <person name="Anderson J.B."/>
            <person name="Grigoriev I.V."/>
            <person name="Gueldener U."/>
            <person name="Muensterkoetter M."/>
            <person name="Nagy L.G."/>
        </authorList>
    </citation>
    <scope>NUCLEOTIDE SEQUENCE [LARGE SCALE GENOMIC DNA]</scope>
    <source>
        <strain evidence="2">28-4</strain>
    </source>
</reference>
<evidence type="ECO:0000313" key="1">
    <source>
        <dbReference type="EMBL" id="PBK64826.1"/>
    </source>
</evidence>
<dbReference type="AlphaFoldDB" id="A0A2H3BP42"/>
<evidence type="ECO:0000313" key="2">
    <source>
        <dbReference type="Proteomes" id="UP000218334"/>
    </source>
</evidence>
<accession>A0A2H3BP42</accession>
<dbReference type="EMBL" id="KZ293449">
    <property type="protein sequence ID" value="PBK64826.1"/>
    <property type="molecule type" value="Genomic_DNA"/>
</dbReference>
<dbReference type="Proteomes" id="UP000218334">
    <property type="component" value="Unassembled WGS sequence"/>
</dbReference>
<name>A0A2H3BP42_9AGAR</name>
<sequence length="80" mass="9375">MAMWKLRRKTSRKRRKPRLLRLELDRPAFNSASLITTPFTTILPAARSFLLPHNRWERVHSGNVYQSDDPDAPNDHIPLV</sequence>
<gene>
    <name evidence="1" type="ORF">ARMSODRAFT_452473</name>
</gene>
<keyword evidence="2" id="KW-1185">Reference proteome</keyword>
<proteinExistence type="predicted"/>
<organism evidence="1 2">
    <name type="scientific">Armillaria solidipes</name>
    <dbReference type="NCBI Taxonomy" id="1076256"/>
    <lineage>
        <taxon>Eukaryota</taxon>
        <taxon>Fungi</taxon>
        <taxon>Dikarya</taxon>
        <taxon>Basidiomycota</taxon>
        <taxon>Agaricomycotina</taxon>
        <taxon>Agaricomycetes</taxon>
        <taxon>Agaricomycetidae</taxon>
        <taxon>Agaricales</taxon>
        <taxon>Marasmiineae</taxon>
        <taxon>Physalacriaceae</taxon>
        <taxon>Armillaria</taxon>
    </lineage>
</organism>
<protein>
    <submittedName>
        <fullName evidence="1">Uncharacterized protein</fullName>
    </submittedName>
</protein>